<evidence type="ECO:0000256" key="2">
    <source>
        <dbReference type="ARBA" id="ARBA00005417"/>
    </source>
</evidence>
<keyword evidence="5" id="KW-0997">Cell inner membrane</keyword>
<comment type="similarity">
    <text evidence="2">Belongs to the ABC transporter superfamily.</text>
</comment>
<dbReference type="CDD" id="cd03257">
    <property type="entry name" value="ABC_NikE_OppD_transporters"/>
    <property type="match status" value="1"/>
</dbReference>
<evidence type="ECO:0000256" key="8">
    <source>
        <dbReference type="ARBA" id="ARBA00022967"/>
    </source>
</evidence>
<dbReference type="KEGG" id="pec:W5S_1741"/>
<evidence type="ECO:0000256" key="7">
    <source>
        <dbReference type="ARBA" id="ARBA00022840"/>
    </source>
</evidence>
<feature type="domain" description="ABC transporter" evidence="10">
    <location>
        <begin position="26"/>
        <end position="263"/>
    </location>
</feature>
<dbReference type="SUPFAM" id="SSF52540">
    <property type="entry name" value="P-loop containing nucleoside triphosphate hydrolases"/>
    <property type="match status" value="1"/>
</dbReference>
<keyword evidence="7 11" id="KW-0067">ATP-binding</keyword>
<dbReference type="PROSITE" id="PS50893">
    <property type="entry name" value="ABC_TRANSPORTER_2"/>
    <property type="match status" value="1"/>
</dbReference>
<dbReference type="Gene3D" id="3.40.50.300">
    <property type="entry name" value="P-loop containing nucleotide triphosphate hydrolases"/>
    <property type="match status" value="1"/>
</dbReference>
<comment type="subcellular location">
    <subcellularLocation>
        <location evidence="1">Cell inner membrane</location>
        <topology evidence="1">Peripheral membrane protein</topology>
    </subcellularLocation>
</comment>
<dbReference type="GO" id="GO:0005524">
    <property type="term" value="F:ATP binding"/>
    <property type="evidence" value="ECO:0007669"/>
    <property type="project" value="UniProtKB-KW"/>
</dbReference>
<keyword evidence="8" id="KW-1278">Translocase</keyword>
<dbReference type="InterPro" id="IPR050388">
    <property type="entry name" value="ABC_Ni/Peptide_Import"/>
</dbReference>
<evidence type="ECO:0000313" key="11">
    <source>
        <dbReference type="EMBL" id="AFI89832.1"/>
    </source>
</evidence>
<evidence type="ECO:0000256" key="5">
    <source>
        <dbReference type="ARBA" id="ARBA00022519"/>
    </source>
</evidence>
<keyword evidence="3" id="KW-0813">Transport</keyword>
<evidence type="ECO:0000256" key="3">
    <source>
        <dbReference type="ARBA" id="ARBA00022448"/>
    </source>
</evidence>
<organism evidence="11 12">
    <name type="scientific">Pectobacterium parmentieri</name>
    <dbReference type="NCBI Taxonomy" id="1905730"/>
    <lineage>
        <taxon>Bacteria</taxon>
        <taxon>Pseudomonadati</taxon>
        <taxon>Pseudomonadota</taxon>
        <taxon>Gammaproteobacteria</taxon>
        <taxon>Enterobacterales</taxon>
        <taxon>Pectobacteriaceae</taxon>
        <taxon>Pectobacterium</taxon>
    </lineage>
</organism>
<reference evidence="11 12" key="1">
    <citation type="journal article" date="2012" name="J. Bacteriol.">
        <title>Genome sequence of Pectobacterium sp. strain SCC3193.</title>
        <authorList>
            <person name="Koskinen J.P."/>
            <person name="Laine P."/>
            <person name="Niemi O."/>
            <person name="Nykyri J."/>
            <person name="Harjunpaa H."/>
            <person name="Auvinen P."/>
            <person name="Paulin L."/>
            <person name="Pirhonen M."/>
            <person name="Palva T."/>
            <person name="Holm L."/>
        </authorList>
    </citation>
    <scope>NUCLEOTIDE SEQUENCE [LARGE SCALE GENOMIC DNA]</scope>
    <source>
        <strain evidence="11 12">SCC3193</strain>
    </source>
</reference>
<evidence type="ECO:0000313" key="12">
    <source>
        <dbReference type="Proteomes" id="UP000008044"/>
    </source>
</evidence>
<dbReference type="GO" id="GO:0005886">
    <property type="term" value="C:plasma membrane"/>
    <property type="evidence" value="ECO:0007669"/>
    <property type="project" value="UniProtKB-SubCell"/>
</dbReference>
<dbReference type="Proteomes" id="UP000008044">
    <property type="component" value="Chromosome"/>
</dbReference>
<dbReference type="PATRIC" id="fig|1166016.3.peg.1748"/>
<evidence type="ECO:0000256" key="4">
    <source>
        <dbReference type="ARBA" id="ARBA00022475"/>
    </source>
</evidence>
<gene>
    <name evidence="11" type="ordered locus">W5S_1741</name>
</gene>
<dbReference type="InterPro" id="IPR027417">
    <property type="entry name" value="P-loop_NTPase"/>
</dbReference>
<name>A0A0H3I1B5_PECPM</name>
<dbReference type="AlphaFoldDB" id="A0A0H3I1B5"/>
<keyword evidence="9" id="KW-0472">Membrane</keyword>
<dbReference type="Pfam" id="PF00005">
    <property type="entry name" value="ABC_tran"/>
    <property type="match status" value="1"/>
</dbReference>
<dbReference type="InterPro" id="IPR003439">
    <property type="entry name" value="ABC_transporter-like_ATP-bd"/>
</dbReference>
<keyword evidence="4" id="KW-1003">Cell membrane</keyword>
<evidence type="ECO:0000256" key="9">
    <source>
        <dbReference type="ARBA" id="ARBA00023136"/>
    </source>
</evidence>
<accession>A0A0H3I1B5</accession>
<dbReference type="PANTHER" id="PTHR43297">
    <property type="entry name" value="OLIGOPEPTIDE TRANSPORT ATP-BINDING PROTEIN APPD"/>
    <property type="match status" value="1"/>
</dbReference>
<dbReference type="EMBL" id="CP003415">
    <property type="protein sequence ID" value="AFI89832.1"/>
    <property type="molecule type" value="Genomic_DNA"/>
</dbReference>
<dbReference type="GO" id="GO:0016887">
    <property type="term" value="F:ATP hydrolysis activity"/>
    <property type="evidence" value="ECO:0007669"/>
    <property type="project" value="InterPro"/>
</dbReference>
<evidence type="ECO:0000256" key="1">
    <source>
        <dbReference type="ARBA" id="ARBA00004417"/>
    </source>
</evidence>
<evidence type="ECO:0000259" key="10">
    <source>
        <dbReference type="PROSITE" id="PS50893"/>
    </source>
</evidence>
<dbReference type="HOGENOM" id="CLU_000604_1_23_6"/>
<dbReference type="InterPro" id="IPR003593">
    <property type="entry name" value="AAA+_ATPase"/>
</dbReference>
<protein>
    <submittedName>
        <fullName evidence="11">Oligopeptide ABC transporter, ATP-binding protein OppD</fullName>
    </submittedName>
</protein>
<proteinExistence type="inferred from homology"/>
<dbReference type="SMART" id="SM00382">
    <property type="entry name" value="AAA"/>
    <property type="match status" value="1"/>
</dbReference>
<evidence type="ECO:0000256" key="6">
    <source>
        <dbReference type="ARBA" id="ARBA00022741"/>
    </source>
</evidence>
<dbReference type="PANTHER" id="PTHR43297:SF14">
    <property type="entry name" value="ATPASE AAA-TYPE CORE DOMAIN-CONTAINING PROTEIN"/>
    <property type="match status" value="1"/>
</dbReference>
<dbReference type="eggNOG" id="COG0444">
    <property type="taxonomic scope" value="Bacteria"/>
</dbReference>
<sequence length="301" mass="32095">MLLHIDSHQPYTLTMTSWNRHTDAILQVENLRLSIGGETKVSDISFTLFAGERVCLLGASGSGKSLTAKTVIGTPATGCQISGSIKVNGEEVSQLKALARPHTSRVSAVFQDSATALNPLMPLGKQLSLALKTPSSAELAALLTAMKLDDIPNLLQRYPAELSGGQRQRICITLALLGKTRLLVADEPTTALDVITQQQVLRVLQERSAQPDAPALLFITHDIAVAAQLCQRGLVMEHGQIVESGSMLQLLNAPQHPYTRRLVAAARRADDVLSTNVLSTNVLPINILPTNVLPVAGALAG</sequence>
<dbReference type="STRING" id="1905730.W5S_1741"/>
<keyword evidence="6" id="KW-0547">Nucleotide-binding</keyword>